<organism evidence="1 2">
    <name type="scientific">Rhizobium hainanense</name>
    <dbReference type="NCBI Taxonomy" id="52131"/>
    <lineage>
        <taxon>Bacteria</taxon>
        <taxon>Pseudomonadati</taxon>
        <taxon>Pseudomonadota</taxon>
        <taxon>Alphaproteobacteria</taxon>
        <taxon>Hyphomicrobiales</taxon>
        <taxon>Rhizobiaceae</taxon>
        <taxon>Rhizobium/Agrobacterium group</taxon>
        <taxon>Rhizobium</taxon>
    </lineage>
</organism>
<dbReference type="STRING" id="52131.GA0061100_101250"/>
<gene>
    <name evidence="1" type="ORF">GA0061100_101250</name>
</gene>
<dbReference type="AlphaFoldDB" id="A0A1C3TXS6"/>
<dbReference type="RefSeq" id="WP_075850807.1">
    <property type="nucleotide sequence ID" value="NZ_FMAC01000001.1"/>
</dbReference>
<sequence>MSSGRGLSNDLATLWLQAPVVIAIRLQQMWMDALTGSVNATEMNRMVSEKMMAAAESAAAVNAEMMQQGLALLTATSHSRQSARRVADAVAEAAIKPYSRRVRSNARRLSK</sequence>
<evidence type="ECO:0000313" key="2">
    <source>
        <dbReference type="Proteomes" id="UP000186228"/>
    </source>
</evidence>
<proteinExistence type="predicted"/>
<dbReference type="Proteomes" id="UP000186228">
    <property type="component" value="Unassembled WGS sequence"/>
</dbReference>
<name>A0A1C3TXS6_9HYPH</name>
<keyword evidence="2" id="KW-1185">Reference proteome</keyword>
<accession>A0A1C3TXS6</accession>
<evidence type="ECO:0000313" key="1">
    <source>
        <dbReference type="EMBL" id="SCB08053.1"/>
    </source>
</evidence>
<reference evidence="2" key="1">
    <citation type="submission" date="2016-08" db="EMBL/GenBank/DDBJ databases">
        <authorList>
            <person name="Varghese N."/>
            <person name="Submissions Spin"/>
        </authorList>
    </citation>
    <scope>NUCLEOTIDE SEQUENCE [LARGE SCALE GENOMIC DNA]</scope>
    <source>
        <strain evidence="2">CCBAU 57015</strain>
    </source>
</reference>
<protein>
    <recommendedName>
        <fullName evidence="3">Phasin protein</fullName>
    </recommendedName>
</protein>
<dbReference type="EMBL" id="FMAC01000001">
    <property type="protein sequence ID" value="SCB08053.1"/>
    <property type="molecule type" value="Genomic_DNA"/>
</dbReference>
<dbReference type="OrthoDB" id="7678403at2"/>
<evidence type="ECO:0008006" key="3">
    <source>
        <dbReference type="Google" id="ProtNLM"/>
    </source>
</evidence>